<sequence>MSEQYNGLYVIVGIGLAMMINSVYIRRTEKKRTDELLSGVTERPVYNKNMENRHSIGGSKKTKKQIKR</sequence>
<organism evidence="3">
    <name type="scientific">viral metagenome</name>
    <dbReference type="NCBI Taxonomy" id="1070528"/>
    <lineage>
        <taxon>unclassified sequences</taxon>
        <taxon>metagenomes</taxon>
        <taxon>organismal metagenomes</taxon>
    </lineage>
</organism>
<accession>A0A6C0B8M4</accession>
<keyword evidence="2" id="KW-1133">Transmembrane helix</keyword>
<evidence type="ECO:0000256" key="2">
    <source>
        <dbReference type="SAM" id="Phobius"/>
    </source>
</evidence>
<protein>
    <submittedName>
        <fullName evidence="3">Uncharacterized protein</fullName>
    </submittedName>
</protein>
<keyword evidence="2" id="KW-0812">Transmembrane</keyword>
<evidence type="ECO:0000313" key="3">
    <source>
        <dbReference type="EMBL" id="QHS88587.1"/>
    </source>
</evidence>
<feature type="transmembrane region" description="Helical" evidence="2">
    <location>
        <begin position="6"/>
        <end position="25"/>
    </location>
</feature>
<dbReference type="EMBL" id="MN739100">
    <property type="protein sequence ID" value="QHS88587.1"/>
    <property type="molecule type" value="Genomic_DNA"/>
</dbReference>
<dbReference type="AlphaFoldDB" id="A0A6C0B8M4"/>
<name>A0A6C0B8M4_9ZZZZ</name>
<proteinExistence type="predicted"/>
<evidence type="ECO:0000256" key="1">
    <source>
        <dbReference type="SAM" id="MobiDB-lite"/>
    </source>
</evidence>
<keyword evidence="2" id="KW-0472">Membrane</keyword>
<feature type="region of interest" description="Disordered" evidence="1">
    <location>
        <begin position="47"/>
        <end position="68"/>
    </location>
</feature>
<reference evidence="3" key="1">
    <citation type="journal article" date="2020" name="Nature">
        <title>Giant virus diversity and host interactions through global metagenomics.</title>
        <authorList>
            <person name="Schulz F."/>
            <person name="Roux S."/>
            <person name="Paez-Espino D."/>
            <person name="Jungbluth S."/>
            <person name="Walsh D.A."/>
            <person name="Denef V.J."/>
            <person name="McMahon K.D."/>
            <person name="Konstantinidis K.T."/>
            <person name="Eloe-Fadrosh E.A."/>
            <person name="Kyrpides N.C."/>
            <person name="Woyke T."/>
        </authorList>
    </citation>
    <scope>NUCLEOTIDE SEQUENCE</scope>
    <source>
        <strain evidence="3">GVMAG-M-3300010158-55</strain>
    </source>
</reference>